<keyword evidence="6" id="KW-0456">Lyase</keyword>
<dbReference type="InterPro" id="IPR015421">
    <property type="entry name" value="PyrdxlP-dep_Trfase_major"/>
</dbReference>
<dbReference type="EMBL" id="JAROCB010000002">
    <property type="protein sequence ID" value="MDN4596838.1"/>
    <property type="molecule type" value="Genomic_DNA"/>
</dbReference>
<keyword evidence="3" id="KW-0663">Pyridoxal phosphate</keyword>
<dbReference type="GO" id="GO:0016829">
    <property type="term" value="F:lyase activity"/>
    <property type="evidence" value="ECO:0007669"/>
    <property type="project" value="UniProtKB-KW"/>
</dbReference>
<comment type="similarity">
    <text evidence="2">Belongs to the threonine aldolase family.</text>
</comment>
<sequence length="377" mass="40747">MAGTDDDPTARPSERERQWTASRTAARLLSNERPVTAGERLATLAASPHAAALEPVDLYGGGIVERLEARIAHLLGKPAALWFPTGTMAQQATLQVWAARRGSRRVAVHPLHHTQLQEEGAFAELSALEAVHPTTERRHPTADELRAIDGPLAAAVVELPMQELGYVLPTWEEYAAFAEAARECGIPLHVDGARLWESRTRFGRSAAEIAAEADSVYVSMYKGVGGISGALVAAPADVIEEARGWRTRYGGNVFQQFPAVVAALDGLDARLDRMDAWVRHAAVVAEGLRRLPELRIEGDLPHINEFWVSCDLPAASINTAVLQHLEATGDRWLHGWWTDGGASVAEATIRDDALSWTADDVAAAGRAVLDRAHSLTA</sequence>
<dbReference type="Pfam" id="PF01212">
    <property type="entry name" value="Beta_elim_lyase"/>
    <property type="match status" value="1"/>
</dbReference>
<evidence type="ECO:0000256" key="2">
    <source>
        <dbReference type="ARBA" id="ARBA00006966"/>
    </source>
</evidence>
<evidence type="ECO:0000313" key="6">
    <source>
        <dbReference type="EMBL" id="MDN4596838.1"/>
    </source>
</evidence>
<dbReference type="PANTHER" id="PTHR48097">
    <property type="entry name" value="L-THREONINE ALDOLASE-RELATED"/>
    <property type="match status" value="1"/>
</dbReference>
<feature type="region of interest" description="Disordered" evidence="4">
    <location>
        <begin position="1"/>
        <end position="21"/>
    </location>
</feature>
<feature type="domain" description="Aromatic amino acid beta-eliminating lyase/threonine aldolase" evidence="5">
    <location>
        <begin position="64"/>
        <end position="293"/>
    </location>
</feature>
<dbReference type="InterPro" id="IPR015422">
    <property type="entry name" value="PyrdxlP-dep_Trfase_small"/>
</dbReference>
<evidence type="ECO:0000256" key="1">
    <source>
        <dbReference type="ARBA" id="ARBA00001933"/>
    </source>
</evidence>
<dbReference type="Proteomes" id="UP001174210">
    <property type="component" value="Unassembled WGS sequence"/>
</dbReference>
<evidence type="ECO:0000256" key="3">
    <source>
        <dbReference type="ARBA" id="ARBA00022898"/>
    </source>
</evidence>
<organism evidence="6 7">
    <name type="scientific">Leifsonia virtsii</name>
    <dbReference type="NCBI Taxonomy" id="3035915"/>
    <lineage>
        <taxon>Bacteria</taxon>
        <taxon>Bacillati</taxon>
        <taxon>Actinomycetota</taxon>
        <taxon>Actinomycetes</taxon>
        <taxon>Micrococcales</taxon>
        <taxon>Microbacteriaceae</taxon>
        <taxon>Leifsonia</taxon>
    </lineage>
</organism>
<gene>
    <name evidence="6" type="ORF">P5G59_06790</name>
</gene>
<proteinExistence type="inferred from homology"/>
<comment type="caution">
    <text evidence="6">The sequence shown here is derived from an EMBL/GenBank/DDBJ whole genome shotgun (WGS) entry which is preliminary data.</text>
</comment>
<protein>
    <submittedName>
        <fullName evidence="6">Beta-eliminating lyase-related protein</fullName>
    </submittedName>
</protein>
<dbReference type="Gene3D" id="3.40.640.10">
    <property type="entry name" value="Type I PLP-dependent aspartate aminotransferase-like (Major domain)"/>
    <property type="match status" value="1"/>
</dbReference>
<evidence type="ECO:0000313" key="7">
    <source>
        <dbReference type="Proteomes" id="UP001174210"/>
    </source>
</evidence>
<dbReference type="InterPro" id="IPR015424">
    <property type="entry name" value="PyrdxlP-dep_Trfase"/>
</dbReference>
<dbReference type="SUPFAM" id="SSF53383">
    <property type="entry name" value="PLP-dependent transferases"/>
    <property type="match status" value="1"/>
</dbReference>
<dbReference type="Gene3D" id="3.90.1150.10">
    <property type="entry name" value="Aspartate Aminotransferase, domain 1"/>
    <property type="match status" value="1"/>
</dbReference>
<evidence type="ECO:0000259" key="5">
    <source>
        <dbReference type="Pfam" id="PF01212"/>
    </source>
</evidence>
<dbReference type="InterPro" id="IPR001597">
    <property type="entry name" value="ArAA_b-elim_lyase/Thr_aldolase"/>
</dbReference>
<evidence type="ECO:0000256" key="4">
    <source>
        <dbReference type="SAM" id="MobiDB-lite"/>
    </source>
</evidence>
<accession>A0ABT8IVJ5</accession>
<name>A0ABT8IVJ5_9MICO</name>
<feature type="compositionally biased region" description="Basic and acidic residues" evidence="4">
    <location>
        <begin position="8"/>
        <end position="18"/>
    </location>
</feature>
<dbReference type="PANTHER" id="PTHR48097:SF9">
    <property type="entry name" value="L-THREONINE ALDOLASE"/>
    <property type="match status" value="1"/>
</dbReference>
<reference evidence="6" key="1">
    <citation type="submission" date="2023-03" db="EMBL/GenBank/DDBJ databases">
        <title>MT1 and MT2 Draft Genomes of Novel Species.</title>
        <authorList>
            <person name="Venkateswaran K."/>
        </authorList>
    </citation>
    <scope>NUCLEOTIDE SEQUENCE</scope>
    <source>
        <strain evidence="6">F6_8S_P_1A</strain>
    </source>
</reference>
<dbReference type="RefSeq" id="WP_301217237.1">
    <property type="nucleotide sequence ID" value="NZ_JAROCB010000002.1"/>
</dbReference>
<keyword evidence="7" id="KW-1185">Reference proteome</keyword>
<comment type="cofactor">
    <cofactor evidence="1">
        <name>pyridoxal 5'-phosphate</name>
        <dbReference type="ChEBI" id="CHEBI:597326"/>
    </cofactor>
</comment>